<evidence type="ECO:0000313" key="2">
    <source>
        <dbReference type="Proteomes" id="UP001162483"/>
    </source>
</evidence>
<gene>
    <name evidence="1" type="ORF">SPARVUS_LOCUS11724362</name>
</gene>
<accession>A0ABN9FCZ2</accession>
<dbReference type="Proteomes" id="UP001162483">
    <property type="component" value="Unassembled WGS sequence"/>
</dbReference>
<reference evidence="1" key="1">
    <citation type="submission" date="2023-05" db="EMBL/GenBank/DDBJ databases">
        <authorList>
            <person name="Stuckert A."/>
        </authorList>
    </citation>
    <scope>NUCLEOTIDE SEQUENCE</scope>
</reference>
<sequence>MYPIWNAIVLPTQNANHLNAKFVEKALNALLTCNATSIFTREQDLSYVTSVAKGSVNLVNYKDTKGCTLGKSPINVKFAMCASQKKTPSAGIQRENTQSKLYLGRLLQKTVIGKKTL</sequence>
<protein>
    <submittedName>
        <fullName evidence="1">Uncharacterized protein</fullName>
    </submittedName>
</protein>
<comment type="caution">
    <text evidence="1">The sequence shown here is derived from an EMBL/GenBank/DDBJ whole genome shotgun (WGS) entry which is preliminary data.</text>
</comment>
<name>A0ABN9FCZ2_9NEOB</name>
<organism evidence="1 2">
    <name type="scientific">Staurois parvus</name>
    <dbReference type="NCBI Taxonomy" id="386267"/>
    <lineage>
        <taxon>Eukaryota</taxon>
        <taxon>Metazoa</taxon>
        <taxon>Chordata</taxon>
        <taxon>Craniata</taxon>
        <taxon>Vertebrata</taxon>
        <taxon>Euteleostomi</taxon>
        <taxon>Amphibia</taxon>
        <taxon>Batrachia</taxon>
        <taxon>Anura</taxon>
        <taxon>Neobatrachia</taxon>
        <taxon>Ranoidea</taxon>
        <taxon>Ranidae</taxon>
        <taxon>Staurois</taxon>
    </lineage>
</organism>
<proteinExistence type="predicted"/>
<keyword evidence="2" id="KW-1185">Reference proteome</keyword>
<dbReference type="EMBL" id="CATNWA010016667">
    <property type="protein sequence ID" value="CAI9594424.1"/>
    <property type="molecule type" value="Genomic_DNA"/>
</dbReference>
<evidence type="ECO:0000313" key="1">
    <source>
        <dbReference type="EMBL" id="CAI9594424.1"/>
    </source>
</evidence>